<comment type="caution">
    <text evidence="1">The sequence shown here is derived from an EMBL/GenBank/DDBJ whole genome shotgun (WGS) entry which is preliminary data.</text>
</comment>
<evidence type="ECO:0000313" key="1">
    <source>
        <dbReference type="EMBL" id="CAG8507049.1"/>
    </source>
</evidence>
<gene>
    <name evidence="1" type="ORF">SPELUC_LOCUS3294</name>
</gene>
<evidence type="ECO:0000313" key="2">
    <source>
        <dbReference type="Proteomes" id="UP000789366"/>
    </source>
</evidence>
<accession>A0ACA9L4N4</accession>
<protein>
    <submittedName>
        <fullName evidence="1">15598_t:CDS:1</fullName>
    </submittedName>
</protein>
<keyword evidence="2" id="KW-1185">Reference proteome</keyword>
<dbReference type="EMBL" id="CAJVPW010002468">
    <property type="protein sequence ID" value="CAG8507049.1"/>
    <property type="molecule type" value="Genomic_DNA"/>
</dbReference>
<organism evidence="1 2">
    <name type="scientific">Cetraspora pellucida</name>
    <dbReference type="NCBI Taxonomy" id="1433469"/>
    <lineage>
        <taxon>Eukaryota</taxon>
        <taxon>Fungi</taxon>
        <taxon>Fungi incertae sedis</taxon>
        <taxon>Mucoromycota</taxon>
        <taxon>Glomeromycotina</taxon>
        <taxon>Glomeromycetes</taxon>
        <taxon>Diversisporales</taxon>
        <taxon>Gigasporaceae</taxon>
        <taxon>Cetraspora</taxon>
    </lineage>
</organism>
<name>A0ACA9L4N4_9GLOM</name>
<reference evidence="1" key="1">
    <citation type="submission" date="2021-06" db="EMBL/GenBank/DDBJ databases">
        <authorList>
            <person name="Kallberg Y."/>
            <person name="Tangrot J."/>
            <person name="Rosling A."/>
        </authorList>
    </citation>
    <scope>NUCLEOTIDE SEQUENCE</scope>
    <source>
        <strain evidence="1">28 12/20/2015</strain>
    </source>
</reference>
<dbReference type="Proteomes" id="UP000789366">
    <property type="component" value="Unassembled WGS sequence"/>
</dbReference>
<sequence>MNSILLTDLSSDLGYILKNCTGHDVIIQAGDGNDMKEFKAHSIILSARCPYFRAAISSNWTHKEGGFIIFKEPSISPRFFQIILNYMYTAFIDLDDSTGPELLQILMAAEELWMQKLLLRNNICDDLGVKEIDIWKYLILWGMSKITNNKMPVDCWGYIIPLKSLSNLSSETIAKLKAILDQFIPLIRWMDIPSDEFFQDVYPFEKILSKSLFQDILRHHTMNTSTLNYSLTLNRSMQNLPLLDSVIIDQDHVNIISSWVDKKEFNYYQNRRPSYKLSLLLRASRDGFGANTFHKLCDKKGPTIVISKVFQTGQIIGAYTPINFEQGFPIKSNDSWLCTTDSFIFSFKNKQLINNVNIARVADKHKAVYYNSNYGPGWGGGIDLIFVNNQARCNGFKTYPGIRSFINAINKIDDYEVFQITKI</sequence>
<proteinExistence type="predicted"/>